<protein>
    <submittedName>
        <fullName evidence="1">Uncharacterized protein</fullName>
    </submittedName>
</protein>
<name>A0A546Y8K0_AGRTU</name>
<evidence type="ECO:0000313" key="1">
    <source>
        <dbReference type="EMBL" id="TRB09324.1"/>
    </source>
</evidence>
<gene>
    <name evidence="1" type="ORF">EXN61_05525</name>
</gene>
<sequence length="88" mass="10343">MFDMVKAPETVMRWRLSVPPGQEQYGVRDLPVKLRRCDKKQQLFSENRQEKSRTRRCGLFSSMKAWISCAAEDRHQQGRPAAPCRSWC</sequence>
<dbReference type="Proteomes" id="UP000317023">
    <property type="component" value="Unassembled WGS sequence"/>
</dbReference>
<accession>A0A546Y8K0</accession>
<dbReference type="AlphaFoldDB" id="A0A546Y8K0"/>
<organism evidence="1 2">
    <name type="scientific">Agrobacterium tumefaciens</name>
    <dbReference type="NCBI Taxonomy" id="358"/>
    <lineage>
        <taxon>Bacteria</taxon>
        <taxon>Pseudomonadati</taxon>
        <taxon>Pseudomonadota</taxon>
        <taxon>Alphaproteobacteria</taxon>
        <taxon>Hyphomicrobiales</taxon>
        <taxon>Rhizobiaceae</taxon>
        <taxon>Rhizobium/Agrobacterium group</taxon>
        <taxon>Agrobacterium</taxon>
        <taxon>Agrobacterium tumefaciens complex</taxon>
    </lineage>
</organism>
<proteinExistence type="predicted"/>
<reference evidence="1 2" key="1">
    <citation type="journal article" date="2019" name="Appl. Microbiol. Biotechnol.">
        <title>Differential efficiency of wild type rhizogenic strains for rol gene transformation of plants.</title>
        <authorList>
            <person name="Desmet S."/>
            <person name="De Keyser E."/>
            <person name="Van Vaerenbergh J."/>
            <person name="Baeyen S."/>
            <person name="Van Huylenbroeck J."/>
            <person name="Geelen D."/>
            <person name="Dhooghe E."/>
        </authorList>
    </citation>
    <scope>NUCLEOTIDE SEQUENCE [LARGE SCALE GENOMIC DNA]</scope>
    <source>
        <strain evidence="1 2">MAFF210266</strain>
    </source>
</reference>
<evidence type="ECO:0000313" key="2">
    <source>
        <dbReference type="Proteomes" id="UP000317023"/>
    </source>
</evidence>
<dbReference type="EMBL" id="SGOE01000001">
    <property type="protein sequence ID" value="TRB09324.1"/>
    <property type="molecule type" value="Genomic_DNA"/>
</dbReference>
<comment type="caution">
    <text evidence="1">The sequence shown here is derived from an EMBL/GenBank/DDBJ whole genome shotgun (WGS) entry which is preliminary data.</text>
</comment>